<reference evidence="4 5" key="1">
    <citation type="journal article" date="2016" name="Sci. Rep.">
        <title>Draft genome sequencing and secretome analysis of fungal phytopathogen Ascochyta rabiei provides insight into the necrotrophic effector repertoire.</title>
        <authorList>
            <person name="Verma S."/>
            <person name="Gazara R.K."/>
            <person name="Nizam S."/>
            <person name="Parween S."/>
            <person name="Chattopadhyay D."/>
            <person name="Verma P.K."/>
        </authorList>
    </citation>
    <scope>NUCLEOTIDE SEQUENCE [LARGE SCALE GENOMIC DNA]</scope>
    <source>
        <strain evidence="4 5">ArDII</strain>
    </source>
</reference>
<feature type="region of interest" description="Disordered" evidence="1">
    <location>
        <begin position="366"/>
        <end position="410"/>
    </location>
</feature>
<keyword evidence="2" id="KW-0472">Membrane</keyword>
<feature type="compositionally biased region" description="Acidic residues" evidence="1">
    <location>
        <begin position="331"/>
        <end position="340"/>
    </location>
</feature>
<dbReference type="STRING" id="5454.A0A162WGY1"/>
<feature type="compositionally biased region" description="Low complexity" evidence="1">
    <location>
        <begin position="310"/>
        <end position="328"/>
    </location>
</feature>
<dbReference type="InterPro" id="IPR018571">
    <property type="entry name" value="Membrane_anchor_Opy2_N"/>
</dbReference>
<feature type="transmembrane region" description="Helical" evidence="2">
    <location>
        <begin position="74"/>
        <end position="96"/>
    </location>
</feature>
<feature type="region of interest" description="Disordered" evidence="1">
    <location>
        <begin position="261"/>
        <end position="349"/>
    </location>
</feature>
<evidence type="ECO:0000256" key="2">
    <source>
        <dbReference type="SAM" id="Phobius"/>
    </source>
</evidence>
<keyword evidence="2" id="KW-0812">Transmembrane</keyword>
<dbReference type="AlphaFoldDB" id="A0A162WGY1"/>
<evidence type="ECO:0000313" key="5">
    <source>
        <dbReference type="Proteomes" id="UP000076837"/>
    </source>
</evidence>
<comment type="caution">
    <text evidence="4">The sequence shown here is derived from an EMBL/GenBank/DDBJ whole genome shotgun (WGS) entry which is preliminary data.</text>
</comment>
<evidence type="ECO:0000259" key="3">
    <source>
        <dbReference type="Pfam" id="PF09463"/>
    </source>
</evidence>
<keyword evidence="5" id="KW-1185">Reference proteome</keyword>
<gene>
    <name evidence="4" type="ORF">ST47_g9853</name>
</gene>
<sequence length="410" mass="44165">MTLGARRELENVFNTVLKRCVQCETNGAQLSCDGMNCSGGKICVQTPQSCDVCAQVSCEIDPTSPASERSQPNVGAIAGGVIGGIAVIAILVFVVWKYCLKGKRRPISEMEWQQDELEQQEKAENDFASRRSARASTHTVASVASSVLTRASNIIQIAYIPGVTNRSGPGSPDLLVPPVPPIPAMSPSSGMSSPYSNADQHFFVPDFRDSMASDSTGGRQSIAPSLARNSVASTMYRQNAIVSPLPAQTIVRGKAAVVSVKSNGSNTPEDALSMMSTPPVPQIDPKHAHQSTATLGPVRALNITKKRSSDTTLPKSSSSSFTSYSAVSLADSDEESDEEEDHQRSRQSLLRNSLSLVDIRSPFSSRITSYDTDRSRMPMTPIVEESERRASAMSKRDQSPFADNFRSDLK</sequence>
<dbReference type="Pfam" id="PF09463">
    <property type="entry name" value="Opy2"/>
    <property type="match status" value="1"/>
</dbReference>
<dbReference type="Proteomes" id="UP000076837">
    <property type="component" value="Unassembled WGS sequence"/>
</dbReference>
<dbReference type="EMBL" id="JYNV01000309">
    <property type="protein sequence ID" value="KZM19020.1"/>
    <property type="molecule type" value="Genomic_DNA"/>
</dbReference>
<name>A0A162WGY1_DIDRA</name>
<proteinExistence type="predicted"/>
<keyword evidence="2" id="KW-1133">Transmembrane helix</keyword>
<accession>A0A162WGY1</accession>
<protein>
    <recommendedName>
        <fullName evidence="3">Membrane anchor Opy2 N-terminal domain-containing protein</fullName>
    </recommendedName>
</protein>
<evidence type="ECO:0000313" key="4">
    <source>
        <dbReference type="EMBL" id="KZM19020.1"/>
    </source>
</evidence>
<feature type="compositionally biased region" description="Basic and acidic residues" evidence="1">
    <location>
        <begin position="385"/>
        <end position="398"/>
    </location>
</feature>
<feature type="domain" description="Membrane anchor Opy2 N-terminal" evidence="3">
    <location>
        <begin position="20"/>
        <end position="58"/>
    </location>
</feature>
<organism evidence="4 5">
    <name type="scientific">Didymella rabiei</name>
    <name type="common">Chickpea ascochyta blight fungus</name>
    <name type="synonym">Mycosphaerella rabiei</name>
    <dbReference type="NCBI Taxonomy" id="5454"/>
    <lineage>
        <taxon>Eukaryota</taxon>
        <taxon>Fungi</taxon>
        <taxon>Dikarya</taxon>
        <taxon>Ascomycota</taxon>
        <taxon>Pezizomycotina</taxon>
        <taxon>Dothideomycetes</taxon>
        <taxon>Pleosporomycetidae</taxon>
        <taxon>Pleosporales</taxon>
        <taxon>Pleosporineae</taxon>
        <taxon>Didymellaceae</taxon>
        <taxon>Ascochyta</taxon>
    </lineage>
</organism>
<evidence type="ECO:0000256" key="1">
    <source>
        <dbReference type="SAM" id="MobiDB-lite"/>
    </source>
</evidence>